<sequence>MKNKQSGLSLISVLIVGAFAAFFLLLGFRTVPAVNEYMSIKRILPLVAEEGDNGASMSQMRGSFNRRAQIDNIESVRGEDLIITKQGGRVLIEIEYDRTVPIAGNVSLLIAFDASSAN</sequence>
<comment type="caution">
    <text evidence="1">The sequence shown here is derived from an EMBL/GenBank/DDBJ whole genome shotgun (WGS) entry which is preliminary data.</text>
</comment>
<evidence type="ECO:0000313" key="1">
    <source>
        <dbReference type="EMBL" id="MBD8502782.1"/>
    </source>
</evidence>
<protein>
    <submittedName>
        <fullName evidence="1">DUF4845 domain-containing protein</fullName>
    </submittedName>
</protein>
<accession>A0ABR9B961</accession>
<dbReference type="InterPro" id="IPR032314">
    <property type="entry name" value="DUF4845"/>
</dbReference>
<name>A0ABR9B961_9RHOO</name>
<keyword evidence="2" id="KW-1185">Reference proteome</keyword>
<gene>
    <name evidence="1" type="ORF">IFO67_07785</name>
</gene>
<organism evidence="1 2">
    <name type="scientific">Thauera sedimentorum</name>
    <dbReference type="NCBI Taxonomy" id="2767595"/>
    <lineage>
        <taxon>Bacteria</taxon>
        <taxon>Pseudomonadati</taxon>
        <taxon>Pseudomonadota</taxon>
        <taxon>Betaproteobacteria</taxon>
        <taxon>Rhodocyclales</taxon>
        <taxon>Zoogloeaceae</taxon>
        <taxon>Thauera</taxon>
    </lineage>
</organism>
<dbReference type="Pfam" id="PF16137">
    <property type="entry name" value="DUF4845"/>
    <property type="match status" value="1"/>
</dbReference>
<dbReference type="EMBL" id="JACYTO010000001">
    <property type="protein sequence ID" value="MBD8502782.1"/>
    <property type="molecule type" value="Genomic_DNA"/>
</dbReference>
<dbReference type="RefSeq" id="WP_187717540.1">
    <property type="nucleotide sequence ID" value="NZ_JACTAH010000001.1"/>
</dbReference>
<proteinExistence type="predicted"/>
<dbReference type="Proteomes" id="UP000603602">
    <property type="component" value="Unassembled WGS sequence"/>
</dbReference>
<reference evidence="2" key="1">
    <citation type="submission" date="2023-07" db="EMBL/GenBank/DDBJ databases">
        <title>Thauera sp. CAU 1555 isolated from sand of Yaerae Beach.</title>
        <authorList>
            <person name="Kim W."/>
        </authorList>
    </citation>
    <scope>NUCLEOTIDE SEQUENCE [LARGE SCALE GENOMIC DNA]</scope>
    <source>
        <strain evidence="2">CAU 1555</strain>
    </source>
</reference>
<evidence type="ECO:0000313" key="2">
    <source>
        <dbReference type="Proteomes" id="UP000603602"/>
    </source>
</evidence>